<evidence type="ECO:0000259" key="2">
    <source>
        <dbReference type="Pfam" id="PF01738"/>
    </source>
</evidence>
<comment type="caution">
    <text evidence="3">The sequence shown here is derived from an EMBL/GenBank/DDBJ whole genome shotgun (WGS) entry which is preliminary data.</text>
</comment>
<comment type="similarity">
    <text evidence="1">Belongs to the AB hydrolase superfamily.</text>
</comment>
<dbReference type="InterPro" id="IPR029058">
    <property type="entry name" value="AB_hydrolase_fold"/>
</dbReference>
<evidence type="ECO:0000313" key="3">
    <source>
        <dbReference type="EMBL" id="MBB5132908.1"/>
    </source>
</evidence>
<dbReference type="Gene3D" id="3.40.50.1820">
    <property type="entry name" value="alpha/beta hydrolase"/>
    <property type="match status" value="1"/>
</dbReference>
<dbReference type="EMBL" id="JACHGN010000005">
    <property type="protein sequence ID" value="MBB5132908.1"/>
    <property type="molecule type" value="Genomic_DNA"/>
</dbReference>
<dbReference type="PANTHER" id="PTHR22946:SF0">
    <property type="entry name" value="DIENELACTONE HYDROLASE DOMAIN-CONTAINING PROTEIN"/>
    <property type="match status" value="1"/>
</dbReference>
<dbReference type="InterPro" id="IPR050261">
    <property type="entry name" value="FrsA_esterase"/>
</dbReference>
<proteinExistence type="inferred from homology"/>
<dbReference type="SUPFAM" id="SSF53474">
    <property type="entry name" value="alpha/beta-Hydrolases"/>
    <property type="match status" value="1"/>
</dbReference>
<reference evidence="3 4" key="1">
    <citation type="submission" date="2020-08" db="EMBL/GenBank/DDBJ databases">
        <title>Genomic Encyclopedia of Type Strains, Phase IV (KMG-IV): sequencing the most valuable type-strain genomes for metagenomic binning, comparative biology and taxonomic classification.</title>
        <authorList>
            <person name="Goeker M."/>
        </authorList>
    </citation>
    <scope>NUCLEOTIDE SEQUENCE [LARGE SCALE GENOMIC DNA]</scope>
    <source>
        <strain evidence="3 4">DSM 45615</strain>
    </source>
</reference>
<dbReference type="GO" id="GO:0016787">
    <property type="term" value="F:hydrolase activity"/>
    <property type="evidence" value="ECO:0007669"/>
    <property type="project" value="UniProtKB-KW"/>
</dbReference>
<dbReference type="PANTHER" id="PTHR22946">
    <property type="entry name" value="DIENELACTONE HYDROLASE DOMAIN-CONTAINING PROTEIN-RELATED"/>
    <property type="match status" value="1"/>
</dbReference>
<protein>
    <submittedName>
        <fullName evidence="3">Dienelactone hydrolase</fullName>
    </submittedName>
</protein>
<dbReference type="RefSeq" id="WP_185049900.1">
    <property type="nucleotide sequence ID" value="NZ_BAABIX010000005.1"/>
</dbReference>
<keyword evidence="4" id="KW-1185">Reference proteome</keyword>
<dbReference type="Proteomes" id="UP000578449">
    <property type="component" value="Unassembled WGS sequence"/>
</dbReference>
<sequence>MQTGAVVTVPVEYRHGSAVMEGLLLRGDATPAPAPTVLVCHGAEGRSDVLVEMAMRLLPWGYQAFVMDLYGKGVSGSTPEEFDALMRPFLEDRAMLADRLATVVSTVAELPEVDASRLAAIGFCFGGLCVLDMARTGAAVRGVASFHGVLTPPPGWTPRPTSCKVAVYHGWEDPFARPEDVTALAAELTAAGADWQFQVFGHTFHSFMAEQANSPELGIQYSRQSAERAWWSLERFLAECLRQPS</sequence>
<feature type="domain" description="Dienelactone hydrolase" evidence="2">
    <location>
        <begin position="28"/>
        <end position="239"/>
    </location>
</feature>
<dbReference type="Pfam" id="PF01738">
    <property type="entry name" value="DLH"/>
    <property type="match status" value="1"/>
</dbReference>
<name>A0A840NZJ4_9ACTN</name>
<keyword evidence="3" id="KW-0378">Hydrolase</keyword>
<evidence type="ECO:0000313" key="4">
    <source>
        <dbReference type="Proteomes" id="UP000578449"/>
    </source>
</evidence>
<organism evidence="3 4">
    <name type="scientific">Thermocatellispora tengchongensis</name>
    <dbReference type="NCBI Taxonomy" id="1073253"/>
    <lineage>
        <taxon>Bacteria</taxon>
        <taxon>Bacillati</taxon>
        <taxon>Actinomycetota</taxon>
        <taxon>Actinomycetes</taxon>
        <taxon>Streptosporangiales</taxon>
        <taxon>Streptosporangiaceae</taxon>
        <taxon>Thermocatellispora</taxon>
    </lineage>
</organism>
<evidence type="ECO:0000256" key="1">
    <source>
        <dbReference type="ARBA" id="ARBA00008645"/>
    </source>
</evidence>
<dbReference type="InterPro" id="IPR002925">
    <property type="entry name" value="Dienelactn_hydro"/>
</dbReference>
<gene>
    <name evidence="3" type="ORF">HNP84_002629</name>
</gene>
<dbReference type="AlphaFoldDB" id="A0A840NZJ4"/>
<accession>A0A840NZJ4</accession>